<dbReference type="Proteomes" id="UP000319335">
    <property type="component" value="Unassembled WGS sequence"/>
</dbReference>
<dbReference type="NCBIfam" id="TIGR03399">
    <property type="entry name" value="RNA_3prim_cycl"/>
    <property type="match status" value="1"/>
</dbReference>
<dbReference type="InterPro" id="IPR013792">
    <property type="entry name" value="RNA3'P_cycl/enolpyr_Trfase_a/b"/>
</dbReference>
<evidence type="ECO:0000259" key="8">
    <source>
        <dbReference type="Pfam" id="PF05189"/>
    </source>
</evidence>
<dbReference type="InterPro" id="IPR023797">
    <property type="entry name" value="RNA3'_phos_cyclase_dom"/>
</dbReference>
<dbReference type="PANTHER" id="PTHR11096">
    <property type="entry name" value="RNA 3' TERMINAL PHOSPHATE CYCLASE"/>
    <property type="match status" value="1"/>
</dbReference>
<dbReference type="InterPro" id="IPR013791">
    <property type="entry name" value="RNA3'-term_phos_cycl_insert"/>
</dbReference>
<dbReference type="OrthoDB" id="7994at2157"/>
<proteinExistence type="inferred from homology"/>
<dbReference type="InterPro" id="IPR037136">
    <property type="entry name" value="RNA3'_phos_cyclase_dom_sf"/>
</dbReference>
<evidence type="ECO:0000256" key="3">
    <source>
        <dbReference type="ARBA" id="ARBA00022598"/>
    </source>
</evidence>
<accession>A0A7Z8KQZ0</accession>
<feature type="domain" description="RNA 3'-terminal phosphate cyclase" evidence="7">
    <location>
        <begin position="8"/>
        <end position="323"/>
    </location>
</feature>
<comment type="caution">
    <text evidence="9">The sequence shown here is derived from an EMBL/GenBank/DDBJ whole genome shotgun (WGS) entry which is preliminary data.</text>
</comment>
<dbReference type="HAMAP" id="MF_00200">
    <property type="entry name" value="RTC"/>
    <property type="match status" value="1"/>
</dbReference>
<dbReference type="CDD" id="cd00874">
    <property type="entry name" value="RNA_Cyclase_Class_II"/>
    <property type="match status" value="1"/>
</dbReference>
<evidence type="ECO:0000313" key="10">
    <source>
        <dbReference type="Proteomes" id="UP000319335"/>
    </source>
</evidence>
<dbReference type="GO" id="GO:0005524">
    <property type="term" value="F:ATP binding"/>
    <property type="evidence" value="ECO:0007669"/>
    <property type="project" value="UniProtKB-KW"/>
</dbReference>
<evidence type="ECO:0000256" key="5">
    <source>
        <dbReference type="HAMAP-Rule" id="MF_00200"/>
    </source>
</evidence>
<feature type="domain" description="RNA 3'-terminal phosphate cyclase insert" evidence="8">
    <location>
        <begin position="189"/>
        <end position="271"/>
    </location>
</feature>
<dbReference type="RefSeq" id="WP_154808585.1">
    <property type="nucleotide sequence ID" value="NZ_VIAQ01000006.1"/>
</dbReference>
<evidence type="ECO:0000256" key="2">
    <source>
        <dbReference type="ARBA" id="ARBA00021428"/>
    </source>
</evidence>
<gene>
    <name evidence="5" type="primary">rtcA</name>
    <name evidence="9" type="ORF">FKV42_02130</name>
</gene>
<comment type="function">
    <text evidence="5">Catalyzes the conversion of 3'-phosphate to a 2',3'-cyclic phosphodiester at the end of RNA. The mechanism of action of the enzyme occurs in 3 steps: (A) adenylation of the enzyme by ATP; (B) transfer of adenylate to an RNA-N3'P to produce RNA-N3'PP5'A; (C) and attack of the adjacent 2'-hydroxyl on the 3'-phosphorus in the diester linkage to produce the cyclic end product. The biological role of this enzyme is unknown but it is likely to function in some aspects of cellular RNA processing.</text>
</comment>
<reference evidence="9 10" key="1">
    <citation type="submission" date="2019-06" db="EMBL/GenBank/DDBJ databases">
        <title>Draft genome sequence of Methanolobus vulcani B1d.</title>
        <authorList>
            <person name="Creighbaum A.J."/>
            <person name="Ticak T."/>
            <person name="Hariraju D."/>
            <person name="Arivett B.A."/>
            <person name="Ferguson D.J.Jr."/>
        </authorList>
    </citation>
    <scope>NUCLEOTIDE SEQUENCE [LARGE SCALE GENOMIC DNA]</scope>
    <source>
        <strain evidence="9 10">B1d</strain>
    </source>
</reference>
<dbReference type="PANTHER" id="PTHR11096:SF0">
    <property type="entry name" value="RNA 3'-TERMINAL PHOSPHATE CYCLASE"/>
    <property type="match status" value="1"/>
</dbReference>
<dbReference type="Pfam" id="PF01137">
    <property type="entry name" value="RTC"/>
    <property type="match status" value="1"/>
</dbReference>
<evidence type="ECO:0000259" key="7">
    <source>
        <dbReference type="Pfam" id="PF01137"/>
    </source>
</evidence>
<dbReference type="EMBL" id="VIAQ01000006">
    <property type="protein sequence ID" value="TQD28478.1"/>
    <property type="molecule type" value="Genomic_DNA"/>
</dbReference>
<dbReference type="SUPFAM" id="SSF55205">
    <property type="entry name" value="EPT/RTPC-like"/>
    <property type="match status" value="1"/>
</dbReference>
<name>A0A7Z8KQZ0_9EURY</name>
<dbReference type="Gene3D" id="3.65.10.20">
    <property type="entry name" value="RNA 3'-terminal phosphate cyclase domain"/>
    <property type="match status" value="1"/>
</dbReference>
<dbReference type="InterPro" id="IPR036553">
    <property type="entry name" value="RPTC_insert"/>
</dbReference>
<evidence type="ECO:0000313" key="9">
    <source>
        <dbReference type="EMBL" id="TQD28478.1"/>
    </source>
</evidence>
<comment type="subcellular location">
    <subcellularLocation>
        <location evidence="5">Cytoplasm</location>
    </subcellularLocation>
</comment>
<dbReference type="InterPro" id="IPR000228">
    <property type="entry name" value="RNA3'_term_phos_cyc"/>
</dbReference>
<feature type="binding site" evidence="5">
    <location>
        <position position="100"/>
    </location>
    <ligand>
        <name>ATP</name>
        <dbReference type="ChEBI" id="CHEBI:30616"/>
    </ligand>
</feature>
<feature type="binding site" evidence="5">
    <location>
        <begin position="280"/>
        <end position="284"/>
    </location>
    <ligand>
        <name>ATP</name>
        <dbReference type="ChEBI" id="CHEBI:30616"/>
    </ligand>
</feature>
<keyword evidence="3 5" id="KW-0436">Ligase</keyword>
<dbReference type="EC" id="6.5.1.4" evidence="5 6"/>
<evidence type="ECO:0000256" key="1">
    <source>
        <dbReference type="ARBA" id="ARBA00009206"/>
    </source>
</evidence>
<dbReference type="SUPFAM" id="SSF52913">
    <property type="entry name" value="RNA 3'-terminal phosphate cyclase, RPTC, insert domain"/>
    <property type="match status" value="1"/>
</dbReference>
<keyword evidence="4 5" id="KW-0547">Nucleotide-binding</keyword>
<keyword evidence="5" id="KW-0963">Cytoplasm</keyword>
<evidence type="ECO:0000256" key="4">
    <source>
        <dbReference type="ARBA" id="ARBA00022741"/>
    </source>
</evidence>
<comment type="catalytic activity">
    <reaction evidence="5">
        <text>a 3'-end 3'-phospho-ribonucleotide-RNA + ATP = a 3'-end 2',3'-cyclophospho-ribonucleotide-RNA + AMP + diphosphate</text>
        <dbReference type="Rhea" id="RHEA:23976"/>
        <dbReference type="Rhea" id="RHEA-COMP:10463"/>
        <dbReference type="Rhea" id="RHEA-COMP:10464"/>
        <dbReference type="ChEBI" id="CHEBI:30616"/>
        <dbReference type="ChEBI" id="CHEBI:33019"/>
        <dbReference type="ChEBI" id="CHEBI:83062"/>
        <dbReference type="ChEBI" id="CHEBI:83064"/>
        <dbReference type="ChEBI" id="CHEBI:456215"/>
        <dbReference type="EC" id="6.5.1.4"/>
    </reaction>
</comment>
<protein>
    <recommendedName>
        <fullName evidence="2 5">RNA 3'-terminal phosphate cyclase</fullName>
        <shortName evidence="5">RNA cyclase</shortName>
        <shortName evidence="5">RNA-3'-phosphate cyclase</shortName>
        <ecNumber evidence="5 6">6.5.1.4</ecNumber>
    </recommendedName>
</protein>
<feature type="active site" description="Tele-AMP-histidine intermediate" evidence="5">
    <location>
        <position position="305"/>
    </location>
</feature>
<dbReference type="Pfam" id="PF05189">
    <property type="entry name" value="RTC_insert"/>
    <property type="match status" value="1"/>
</dbReference>
<keyword evidence="10" id="KW-1185">Reference proteome</keyword>
<dbReference type="PIRSF" id="PIRSF005378">
    <property type="entry name" value="RNA3'_term_phos_cycl_euk"/>
    <property type="match status" value="1"/>
</dbReference>
<dbReference type="GO" id="GO:0003963">
    <property type="term" value="F:RNA-3'-phosphate cyclase activity"/>
    <property type="evidence" value="ECO:0007669"/>
    <property type="project" value="UniProtKB-UniRule"/>
</dbReference>
<comment type="similarity">
    <text evidence="1 5">Belongs to the RNA 3'-terminal cyclase family. Type 1 subfamily.</text>
</comment>
<dbReference type="InterPro" id="IPR017770">
    <property type="entry name" value="RNA3'_term_phos_cyc_type_1"/>
</dbReference>
<dbReference type="GO" id="GO:0006396">
    <property type="term" value="P:RNA processing"/>
    <property type="evidence" value="ECO:0007669"/>
    <property type="project" value="UniProtKB-UniRule"/>
</dbReference>
<dbReference type="AlphaFoldDB" id="A0A7Z8KQZ0"/>
<organism evidence="9 10">
    <name type="scientific">Methanolobus vulcani</name>
    <dbReference type="NCBI Taxonomy" id="38026"/>
    <lineage>
        <taxon>Archaea</taxon>
        <taxon>Methanobacteriati</taxon>
        <taxon>Methanobacteriota</taxon>
        <taxon>Stenosarchaea group</taxon>
        <taxon>Methanomicrobia</taxon>
        <taxon>Methanosarcinales</taxon>
        <taxon>Methanosarcinaceae</taxon>
        <taxon>Methanolobus</taxon>
    </lineage>
</organism>
<evidence type="ECO:0000256" key="6">
    <source>
        <dbReference type="NCBIfam" id="TIGR03399"/>
    </source>
</evidence>
<dbReference type="GO" id="GO:0005737">
    <property type="term" value="C:cytoplasm"/>
    <property type="evidence" value="ECO:0007669"/>
    <property type="project" value="UniProtKB-SubCell"/>
</dbReference>
<keyword evidence="5" id="KW-0067">ATP-binding</keyword>
<dbReference type="Gene3D" id="3.30.360.20">
    <property type="entry name" value="RNA 3'-terminal phosphate cyclase, insert domain"/>
    <property type="match status" value="1"/>
</dbReference>
<sequence length="338" mass="36721">MIEIDGSYGEGGGQILRTAVSLSAIIGEDIHVTNIRRNRPKEGLKPQHLTSIKTAAMLCDADIKGFFPGSTDIYFSPSEIKGVNDTISIGTAGSIPLLVQTIMPMAIFAKDKTKLRISGGTDVSWSPSIDYLKEVTLKALRIMGYQADITLIERGYYPKGGGIAEIEITPSILRGFYHPDENKSENNIIHGVSHCSRLPEHVAKRQAESAMKILNEIGKEAEIDITSDKFRSTGSGITLWSGLAGSVSIGKRGLPAEKVGEYAAKEMLDELLSGAEVDVHLADQLIPYMGLAGEGSFTVREVSNHCLTNMHITEKMLDVRFGINYGKEKKGPLEITVE</sequence>